<proteinExistence type="predicted"/>
<evidence type="ECO:0000256" key="1">
    <source>
        <dbReference type="SAM" id="MobiDB-lite"/>
    </source>
</evidence>
<feature type="compositionally biased region" description="Gly residues" evidence="1">
    <location>
        <begin position="47"/>
        <end position="63"/>
    </location>
</feature>
<feature type="compositionally biased region" description="Low complexity" evidence="1">
    <location>
        <begin position="64"/>
        <end position="74"/>
    </location>
</feature>
<feature type="region of interest" description="Disordered" evidence="1">
    <location>
        <begin position="46"/>
        <end position="74"/>
    </location>
</feature>
<gene>
    <name evidence="2" type="ORF">GCM10009838_27000</name>
</gene>
<dbReference type="Proteomes" id="UP001499854">
    <property type="component" value="Unassembled WGS sequence"/>
</dbReference>
<comment type="caution">
    <text evidence="2">The sequence shown here is derived from an EMBL/GenBank/DDBJ whole genome shotgun (WGS) entry which is preliminary data.</text>
</comment>
<evidence type="ECO:0000313" key="2">
    <source>
        <dbReference type="EMBL" id="GAA1967370.1"/>
    </source>
</evidence>
<organism evidence="2 3">
    <name type="scientific">Catenulispora subtropica</name>
    <dbReference type="NCBI Taxonomy" id="450798"/>
    <lineage>
        <taxon>Bacteria</taxon>
        <taxon>Bacillati</taxon>
        <taxon>Actinomycetota</taxon>
        <taxon>Actinomycetes</taxon>
        <taxon>Catenulisporales</taxon>
        <taxon>Catenulisporaceae</taxon>
        <taxon>Catenulispora</taxon>
    </lineage>
</organism>
<accession>A0ABN2RDU4</accession>
<name>A0ABN2RDU4_9ACTN</name>
<dbReference type="EMBL" id="BAAAQM010000012">
    <property type="protein sequence ID" value="GAA1967370.1"/>
    <property type="molecule type" value="Genomic_DNA"/>
</dbReference>
<sequence length="74" mass="7184">MVAWICDPAVSVMVTVAESALLVARRAEISDHAGALALADVRREGQRGGGGLGLGGAGGGQADGGQRAARQGGG</sequence>
<evidence type="ECO:0000313" key="3">
    <source>
        <dbReference type="Proteomes" id="UP001499854"/>
    </source>
</evidence>
<protein>
    <submittedName>
        <fullName evidence="2">Uncharacterized protein</fullName>
    </submittedName>
</protein>
<dbReference type="RefSeq" id="WP_344657319.1">
    <property type="nucleotide sequence ID" value="NZ_BAAAQM010000012.1"/>
</dbReference>
<reference evidence="2 3" key="1">
    <citation type="journal article" date="2019" name="Int. J. Syst. Evol. Microbiol.">
        <title>The Global Catalogue of Microorganisms (GCM) 10K type strain sequencing project: providing services to taxonomists for standard genome sequencing and annotation.</title>
        <authorList>
            <consortium name="The Broad Institute Genomics Platform"/>
            <consortium name="The Broad Institute Genome Sequencing Center for Infectious Disease"/>
            <person name="Wu L."/>
            <person name="Ma J."/>
        </authorList>
    </citation>
    <scope>NUCLEOTIDE SEQUENCE [LARGE SCALE GENOMIC DNA]</scope>
    <source>
        <strain evidence="2 3">JCM 16013</strain>
    </source>
</reference>
<keyword evidence="3" id="KW-1185">Reference proteome</keyword>